<protein>
    <submittedName>
        <fullName evidence="2">Type II secretion system protein M</fullName>
    </submittedName>
</protein>
<dbReference type="Proteomes" id="UP000568664">
    <property type="component" value="Unassembled WGS sequence"/>
</dbReference>
<sequence length="238" mass="27548">MQQWNSYAEKFLQLTKREQYIVFFAGLFLFLYVPYILIIETNFAQIDQHSTKIVTLKNSVKTEKQSIELFEQALNENPNAPIEKQIAQQKEKLEKIDAQLLTLTSELINPIQMRKALVELLALEPNVSLVSFEVLAPKALLTDNKQIAAEEQDKDDNKASNSAKTVNSKAQPVGLYRHGIQLKLKGRYASLQDYLVRLERLKWKFFWQDFELKVTKYPTNELSVTLYSLSTKRDFIGV</sequence>
<dbReference type="AlphaFoldDB" id="A0A7Y0Q6Z1"/>
<gene>
    <name evidence="2" type="ORF">HII17_10125</name>
</gene>
<keyword evidence="1" id="KW-0472">Membrane</keyword>
<reference evidence="2 3" key="1">
    <citation type="submission" date="2020-04" db="EMBL/GenBank/DDBJ databases">
        <title>Thalassotalea sp. M1531, isolated from the surface of marine red alga.</title>
        <authorList>
            <person name="Pang L."/>
            <person name="Lu D.-C."/>
        </authorList>
    </citation>
    <scope>NUCLEOTIDE SEQUENCE [LARGE SCALE GENOMIC DNA]</scope>
    <source>
        <strain evidence="2 3">M1531</strain>
    </source>
</reference>
<accession>A0A7Y0Q6Z1</accession>
<dbReference type="RefSeq" id="WP_169075252.1">
    <property type="nucleotide sequence ID" value="NZ_JABBXH010000003.1"/>
</dbReference>
<name>A0A7Y0Q6Z1_9GAMM</name>
<keyword evidence="3" id="KW-1185">Reference proteome</keyword>
<feature type="transmembrane region" description="Helical" evidence="1">
    <location>
        <begin position="20"/>
        <end position="38"/>
    </location>
</feature>
<keyword evidence="1" id="KW-1133">Transmembrane helix</keyword>
<keyword evidence="1" id="KW-0812">Transmembrane</keyword>
<evidence type="ECO:0000256" key="1">
    <source>
        <dbReference type="SAM" id="Phobius"/>
    </source>
</evidence>
<dbReference type="EMBL" id="JABBXH010000003">
    <property type="protein sequence ID" value="NMP31923.1"/>
    <property type="molecule type" value="Genomic_DNA"/>
</dbReference>
<evidence type="ECO:0000313" key="2">
    <source>
        <dbReference type="EMBL" id="NMP31923.1"/>
    </source>
</evidence>
<comment type="caution">
    <text evidence="2">The sequence shown here is derived from an EMBL/GenBank/DDBJ whole genome shotgun (WGS) entry which is preliminary data.</text>
</comment>
<evidence type="ECO:0000313" key="3">
    <source>
        <dbReference type="Proteomes" id="UP000568664"/>
    </source>
</evidence>
<organism evidence="2 3">
    <name type="scientific">Thalassotalea algicola</name>
    <dbReference type="NCBI Taxonomy" id="2716224"/>
    <lineage>
        <taxon>Bacteria</taxon>
        <taxon>Pseudomonadati</taxon>
        <taxon>Pseudomonadota</taxon>
        <taxon>Gammaproteobacteria</taxon>
        <taxon>Alteromonadales</taxon>
        <taxon>Colwelliaceae</taxon>
        <taxon>Thalassotalea</taxon>
    </lineage>
</organism>
<proteinExistence type="predicted"/>